<keyword evidence="3" id="KW-1185">Reference proteome</keyword>
<name>A0A128A2W5_9ARCH</name>
<keyword evidence="1" id="KW-0812">Transmembrane</keyword>
<dbReference type="Proteomes" id="UP000196239">
    <property type="component" value="Chromosome 1"/>
</dbReference>
<sequence>MRRKKAPSKIPLMPIAIGSGIAIVVIVILVNYYLDQTSLSGQRFGDQLAQIQSDLKNETQSFDQHLTQYKNGQISKDQMLKITDDHILVVKNILPRYEDLKAPDLFRPSLQLFKLSTETQIQSDETLRDWVVSGDNTTRAKSDQQLQQSFQYEMNALQSYESAKTGGSQ</sequence>
<gene>
    <name evidence="2" type="ORF">NDEV_0907</name>
</gene>
<organism evidence="2 3">
    <name type="scientific">Nitrosotalea devaniterrae</name>
    <dbReference type="NCBI Taxonomy" id="1078905"/>
    <lineage>
        <taxon>Archaea</taxon>
        <taxon>Nitrososphaerota</taxon>
        <taxon>Nitrososphaeria</taxon>
        <taxon>Nitrosotaleales</taxon>
        <taxon>Nitrosotaleaceae</taxon>
        <taxon>Nitrosotalea</taxon>
    </lineage>
</organism>
<dbReference type="EMBL" id="LN890280">
    <property type="protein sequence ID" value="CUR51672.1"/>
    <property type="molecule type" value="Genomic_DNA"/>
</dbReference>
<keyword evidence="1" id="KW-0472">Membrane</keyword>
<evidence type="ECO:0000313" key="2">
    <source>
        <dbReference type="EMBL" id="CUR51672.1"/>
    </source>
</evidence>
<evidence type="ECO:0000256" key="1">
    <source>
        <dbReference type="SAM" id="Phobius"/>
    </source>
</evidence>
<reference evidence="3" key="1">
    <citation type="submission" date="2015-10" db="EMBL/GenBank/DDBJ databases">
        <authorList>
            <person name="Lehtovirta-Morley L.E."/>
            <person name="Vieille C."/>
        </authorList>
    </citation>
    <scope>NUCLEOTIDE SEQUENCE [LARGE SCALE GENOMIC DNA]</scope>
</reference>
<proteinExistence type="predicted"/>
<accession>A0A128A2W5</accession>
<feature type="transmembrane region" description="Helical" evidence="1">
    <location>
        <begin position="12"/>
        <end position="34"/>
    </location>
</feature>
<evidence type="ECO:0000313" key="3">
    <source>
        <dbReference type="Proteomes" id="UP000196239"/>
    </source>
</evidence>
<protein>
    <submittedName>
        <fullName evidence="2">Uncharacterized protein</fullName>
    </submittedName>
</protein>
<dbReference type="KEGG" id="ndv:NDEV_0907"/>
<keyword evidence="1" id="KW-1133">Transmembrane helix</keyword>
<dbReference type="AlphaFoldDB" id="A0A128A2W5"/>